<dbReference type="EnsemblMetazoa" id="Aqu2.1.39403_001">
    <property type="protein sequence ID" value="Aqu2.1.39403_001"/>
    <property type="gene ID" value="Aqu2.1.39403"/>
</dbReference>
<name>A0A1X7VHF6_AMPQE</name>
<sequence length="110" mass="12456">MKLSVAFIGTNICVNAQLKGFLISRGYIVQQFRKRDSLRRVDMIGTAMRRLTKLVIHGCIDGFSRQIVYLQVSDNNRAETVVELFRDGVIRLGLPSRVRGGENVQVAEFK</sequence>
<dbReference type="STRING" id="400682.A0A1X7VHF6"/>
<dbReference type="PANTHER" id="PTHR46791">
    <property type="entry name" value="EXPRESSED PROTEIN"/>
    <property type="match status" value="1"/>
</dbReference>
<reference evidence="2" key="1">
    <citation type="submission" date="2017-05" db="UniProtKB">
        <authorList>
            <consortium name="EnsemblMetazoa"/>
        </authorList>
    </citation>
    <scope>IDENTIFICATION</scope>
</reference>
<evidence type="ECO:0000259" key="1">
    <source>
        <dbReference type="Pfam" id="PF24764"/>
    </source>
</evidence>
<dbReference type="Pfam" id="PF24764">
    <property type="entry name" value="rva_4"/>
    <property type="match status" value="1"/>
</dbReference>
<evidence type="ECO:0000313" key="2">
    <source>
        <dbReference type="EnsemblMetazoa" id="Aqu2.1.39403_001"/>
    </source>
</evidence>
<organism evidence="2">
    <name type="scientific">Amphimedon queenslandica</name>
    <name type="common">Sponge</name>
    <dbReference type="NCBI Taxonomy" id="400682"/>
    <lineage>
        <taxon>Eukaryota</taxon>
        <taxon>Metazoa</taxon>
        <taxon>Porifera</taxon>
        <taxon>Demospongiae</taxon>
        <taxon>Heteroscleromorpha</taxon>
        <taxon>Haplosclerida</taxon>
        <taxon>Niphatidae</taxon>
        <taxon>Amphimedon</taxon>
    </lineage>
</organism>
<dbReference type="AlphaFoldDB" id="A0A1X7VHF6"/>
<dbReference type="InParanoid" id="A0A1X7VHF6"/>
<dbReference type="PANTHER" id="PTHR46791:SF5">
    <property type="entry name" value="CLR5 DOMAIN-CONTAINING PROTEIN-RELATED"/>
    <property type="match status" value="1"/>
</dbReference>
<protein>
    <recommendedName>
        <fullName evidence="1">Integrase core domain-containing protein</fullName>
    </recommendedName>
</protein>
<accession>A0A1X7VHF6</accession>
<proteinExistence type="predicted"/>
<feature type="domain" description="Integrase core" evidence="1">
    <location>
        <begin position="53"/>
        <end position="109"/>
    </location>
</feature>
<dbReference type="InterPro" id="IPR058913">
    <property type="entry name" value="Integrase_dom_put"/>
</dbReference>